<feature type="region of interest" description="Disordered" evidence="1">
    <location>
        <begin position="223"/>
        <end position="275"/>
    </location>
</feature>
<protein>
    <recommendedName>
        <fullName evidence="2">AAA+ ATPase domain-containing protein</fullName>
    </recommendedName>
</protein>
<reference evidence="3" key="2">
    <citation type="journal article" date="2023" name="IMA Fungus">
        <title>Comparative genomic study of the Penicillium genus elucidates a diverse pangenome and 15 lateral gene transfer events.</title>
        <authorList>
            <person name="Petersen C."/>
            <person name="Sorensen T."/>
            <person name="Nielsen M.R."/>
            <person name="Sondergaard T.E."/>
            <person name="Sorensen J.L."/>
            <person name="Fitzpatrick D.A."/>
            <person name="Frisvad J.C."/>
            <person name="Nielsen K.L."/>
        </authorList>
    </citation>
    <scope>NUCLEOTIDE SEQUENCE</scope>
    <source>
        <strain evidence="3">IBT 21917</strain>
    </source>
</reference>
<dbReference type="PANTHER" id="PTHR23389">
    <property type="entry name" value="CHROMOSOME TRANSMISSION FIDELITY FACTOR 18"/>
    <property type="match status" value="1"/>
</dbReference>
<dbReference type="Proteomes" id="UP001146351">
    <property type="component" value="Unassembled WGS sequence"/>
</dbReference>
<feature type="region of interest" description="Disordered" evidence="1">
    <location>
        <begin position="19"/>
        <end position="98"/>
    </location>
</feature>
<keyword evidence="4" id="KW-1185">Reference proteome</keyword>
<dbReference type="InterPro" id="IPR003593">
    <property type="entry name" value="AAA+_ATPase"/>
</dbReference>
<dbReference type="GO" id="GO:0016887">
    <property type="term" value="F:ATP hydrolysis activity"/>
    <property type="evidence" value="ECO:0007669"/>
    <property type="project" value="InterPro"/>
</dbReference>
<dbReference type="Gene3D" id="3.40.50.300">
    <property type="entry name" value="P-loop containing nucleotide triphosphate hydrolases"/>
    <property type="match status" value="1"/>
</dbReference>
<feature type="region of interest" description="Disordered" evidence="1">
    <location>
        <begin position="475"/>
        <end position="505"/>
    </location>
</feature>
<feature type="domain" description="AAA+ ATPase" evidence="2">
    <location>
        <begin position="559"/>
        <end position="750"/>
    </location>
</feature>
<dbReference type="GO" id="GO:0003677">
    <property type="term" value="F:DNA binding"/>
    <property type="evidence" value="ECO:0007669"/>
    <property type="project" value="TreeGrafter"/>
</dbReference>
<name>A0A9W9ISG7_9EURO</name>
<feature type="region of interest" description="Disordered" evidence="1">
    <location>
        <begin position="1069"/>
        <end position="1097"/>
    </location>
</feature>
<feature type="compositionally biased region" description="Basic residues" evidence="1">
    <location>
        <begin position="486"/>
        <end position="498"/>
    </location>
</feature>
<organism evidence="3 4">
    <name type="scientific">Penicillium capsulatum</name>
    <dbReference type="NCBI Taxonomy" id="69766"/>
    <lineage>
        <taxon>Eukaryota</taxon>
        <taxon>Fungi</taxon>
        <taxon>Dikarya</taxon>
        <taxon>Ascomycota</taxon>
        <taxon>Pezizomycotina</taxon>
        <taxon>Eurotiomycetes</taxon>
        <taxon>Eurotiomycetidae</taxon>
        <taxon>Eurotiales</taxon>
        <taxon>Aspergillaceae</taxon>
        <taxon>Penicillium</taxon>
    </lineage>
</organism>
<evidence type="ECO:0000259" key="2">
    <source>
        <dbReference type="SMART" id="SM00382"/>
    </source>
</evidence>
<evidence type="ECO:0000256" key="1">
    <source>
        <dbReference type="SAM" id="MobiDB-lite"/>
    </source>
</evidence>
<dbReference type="SUPFAM" id="SSF52540">
    <property type="entry name" value="P-loop containing nucleoside triphosphate hydrolases"/>
    <property type="match status" value="1"/>
</dbReference>
<feature type="compositionally biased region" description="Polar residues" evidence="1">
    <location>
        <begin position="19"/>
        <end position="29"/>
    </location>
</feature>
<accession>A0A9W9ISG7</accession>
<feature type="region of interest" description="Disordered" evidence="1">
    <location>
        <begin position="173"/>
        <end position="192"/>
    </location>
</feature>
<evidence type="ECO:0000313" key="3">
    <source>
        <dbReference type="EMBL" id="KAJ5184214.1"/>
    </source>
</evidence>
<dbReference type="SMART" id="SM00382">
    <property type="entry name" value="AAA"/>
    <property type="match status" value="1"/>
</dbReference>
<dbReference type="EMBL" id="JAPQKO010000001">
    <property type="protein sequence ID" value="KAJ5184214.1"/>
    <property type="molecule type" value="Genomic_DNA"/>
</dbReference>
<gene>
    <name evidence="3" type="ORF">N7492_001830</name>
</gene>
<dbReference type="AlphaFoldDB" id="A0A9W9ISG7"/>
<dbReference type="InterPro" id="IPR003959">
    <property type="entry name" value="ATPase_AAA_core"/>
</dbReference>
<proteinExistence type="predicted"/>
<dbReference type="InterPro" id="IPR027417">
    <property type="entry name" value="P-loop_NTPase"/>
</dbReference>
<feature type="compositionally biased region" description="Polar residues" evidence="1">
    <location>
        <begin position="648"/>
        <end position="666"/>
    </location>
</feature>
<feature type="region of interest" description="Disordered" evidence="1">
    <location>
        <begin position="134"/>
        <end position="157"/>
    </location>
</feature>
<comment type="caution">
    <text evidence="3">The sequence shown here is derived from an EMBL/GenBank/DDBJ whole genome shotgun (WGS) entry which is preliminary data.</text>
</comment>
<evidence type="ECO:0000313" key="4">
    <source>
        <dbReference type="Proteomes" id="UP001146351"/>
    </source>
</evidence>
<dbReference type="GO" id="GO:0005634">
    <property type="term" value="C:nucleus"/>
    <property type="evidence" value="ECO:0007669"/>
    <property type="project" value="TreeGrafter"/>
</dbReference>
<dbReference type="Pfam" id="PF00004">
    <property type="entry name" value="AAA"/>
    <property type="match status" value="1"/>
</dbReference>
<reference evidence="3" key="1">
    <citation type="submission" date="2022-11" db="EMBL/GenBank/DDBJ databases">
        <authorList>
            <person name="Petersen C."/>
        </authorList>
    </citation>
    <scope>NUCLEOTIDE SEQUENCE</scope>
    <source>
        <strain evidence="3">IBT 21917</strain>
    </source>
</reference>
<feature type="compositionally biased region" description="Polar residues" evidence="1">
    <location>
        <begin position="627"/>
        <end position="639"/>
    </location>
</feature>
<dbReference type="PANTHER" id="PTHR23389:SF21">
    <property type="entry name" value="ATPASE FAMILY AAA DOMAIN-CONTAINING PROTEIN 5"/>
    <property type="match status" value="1"/>
</dbReference>
<sequence length="1147" mass="127519">MKHGEQHIVHPFFQQVLSKPETTQSQSHSFLGLPSDVKHRPHADRDPRVCEQPVGEEPQLPIMDACSPEGDPNANRRKRRKMDRPKATEAEATLQTGLSGWLGKEPIISVDPVPLKPNLGPDATSQPCISFTSRPASRVPGQQDLPASSVQVHGGPGRPTKIVKLNLNGKLLSSPPSTWTRRRKYPEETSKHNSKIAVIPYNPTSPRNIGSLIDGILQGLAKSKPAAPKPTSVTRNAQPAKPTHPFFLKKASQKPQTDSTGDPPLNQSPDLKLSPPVQGKLEATFSSKPSGFARRTNKFPELVHPLWPPQGLVHVRSLDIPEDHKVISKELINDQKKSKLRRINISDEENVILSSTHSAREKARLSLKASGDTRTGLRHPIRNAASGRVLQAAIDRQLSSSLPQLSSMPIPSNRVITKLRSALLSSVSAFDCGKYESQLWAHKYAPKVAEEVLQVGREVEMLRDWLRHLKINAVDTGKPTKDGRKSKSKSAQKGKNRRKPAEKLEGFIVSSEEEASEMENISGSDDELAGDVTVASQKTVVRSGDLASGRHHGDGQVQISNAVLLSGPSGSGKTASVYAVAKELDFEVFEINPGSRRSARDMLERVGDMTQNHLVHLLNDSDEPSTMCRNSGPSESSKQNKLKGFFKTQPSTPTSTANDSPQSNPKPDSETKRRREQKQSLILIEEADILFDEDKQFWTGILTLISQSRRPIVITCNDESLVPIQGMSLHAILRYQQPPRDLVLDYLLLVAANEGHVLKRDAVSKLFTGCGFDIRRALMDLNLWCQIGVGSEKAGLDWILPQWPPGANVDQNGDRVRVLSLNTYEPYMGWFNRDSFLEGNTLDKEADALRNSFHWWDLGIQDLEDAGGFSKAELVPLDQFRFKSNLEKLELLDQEVQFAEMRSTLDILSTGCSSGIAQDVMDTTTPPMLESHRSNYSDAYPLLQTDVRPEYTSLCENMSITFDALLSRVFRAEKEDLESTTATQIFNGWAKSAHRLGFTPSVSGLQKVFEPVRRAYYYLPVSTGRVAASFENGLGPIIEDIAPYVRAIMVFDVRLKQYRDHLHAIWAQQQGPGETRTRTTRASRAALEGSDKGSTRRERWFPDDTNYFLVQGTGMPEWQRILFQMGHFHVESLVETPNERGDHARSG</sequence>
<feature type="compositionally biased region" description="Polar residues" evidence="1">
    <location>
        <begin position="253"/>
        <end position="269"/>
    </location>
</feature>
<dbReference type="OrthoDB" id="9996895at2759"/>
<dbReference type="GO" id="GO:0005524">
    <property type="term" value="F:ATP binding"/>
    <property type="evidence" value="ECO:0007669"/>
    <property type="project" value="InterPro"/>
</dbReference>
<feature type="region of interest" description="Disordered" evidence="1">
    <location>
        <begin position="619"/>
        <end position="677"/>
    </location>
</feature>